<protein>
    <recommendedName>
        <fullName evidence="1">Sulfatase-modifying factor enzyme-like domain-containing protein</fullName>
    </recommendedName>
</protein>
<name>A0A381P5Z5_9ZZZZ</name>
<organism evidence="2">
    <name type="scientific">marine metagenome</name>
    <dbReference type="NCBI Taxonomy" id="408172"/>
    <lineage>
        <taxon>unclassified sequences</taxon>
        <taxon>metagenomes</taxon>
        <taxon>ecological metagenomes</taxon>
    </lineage>
</organism>
<dbReference type="InterPro" id="IPR016187">
    <property type="entry name" value="CTDL_fold"/>
</dbReference>
<sequence>MDDIEGLVPSSEGESLPVAPVRPEESLEWVIETYRKHQLNKVTSWLNDNLGKGRRNKTLIPRILLDVNPIDHRQSLLEVVFPAPRHINEKLLDVNSLKFMLDADSGMGKTTFLMHYLEELLDAPAHPIYSLPIYFHLGNVIEGGGFQQFHETVNQEIIDVILLEKEENPELIIDEDMLRGTINSIFNCSKFMFLLDGFDQLHQQDRFRFFVDSFLEDNAFRSNFVLLASRKFEFGSLATDAVVKRGEGAAFQMTFQPLSPEESSLYLGDAAKNNVIKELAAYTPELLLTPILLKIIRSLWENEQLEGLNNRAEIYEQWFKYLMLKSNPEVDSQGLEKCMDQIAEIAFQQMLSGKIQRYQKEEPGYDKSDIEKDKFDLLMQGDDIAPRWKGIIQQTPRRWEFCHPSYQEYFSARHISKMSEWKKIVRENCGNEKWHEAFKILAGSVAGKELFDIFIEEGAVMLAGNSLAEVKELPKGQNLLIRQLLKYQCHESFPQFKPCRLIRVEDVWKSNDEDYLQALLTRLLIRKHRDSRILFSVFELVLYKNGLNIHELLDSFDLEPIRKLERFQEFFNESKDGSQVALSRIKKYGEMVTVPKGKFVYQEENDEDDKVNLEEFSIMKFPVTNALYMQFDPQHKTRYPLYSWEEDQPVIGVNYYEAVIFSLWLGFRLPTEKEWEKAARGTDGRIYPWGEAMGYEKGFANTCDFMECKTNSVTEMEQGMSPYGCFDMAGNVWEWCMQWNASKYSTQRIVRGGSWMNYLVHAKCFFRNSFDPAERYLAVGLRCVSGPRFTEIEDEDMDDD</sequence>
<feature type="domain" description="Sulfatase-modifying factor enzyme-like" evidence="1">
    <location>
        <begin position="589"/>
        <end position="784"/>
    </location>
</feature>
<dbReference type="InterPro" id="IPR051043">
    <property type="entry name" value="Sulfatase_Mod_Factor_Kinase"/>
</dbReference>
<gene>
    <name evidence="2" type="ORF">METZ01_LOCUS14593</name>
</gene>
<dbReference type="Gene3D" id="3.40.50.300">
    <property type="entry name" value="P-loop containing nucleotide triphosphate hydrolases"/>
    <property type="match status" value="1"/>
</dbReference>
<proteinExistence type="predicted"/>
<dbReference type="PANTHER" id="PTHR23150:SF19">
    <property type="entry name" value="FORMYLGLYCINE-GENERATING ENZYME"/>
    <property type="match status" value="1"/>
</dbReference>
<dbReference type="GO" id="GO:0120147">
    <property type="term" value="F:formylglycine-generating oxidase activity"/>
    <property type="evidence" value="ECO:0007669"/>
    <property type="project" value="TreeGrafter"/>
</dbReference>
<dbReference type="AlphaFoldDB" id="A0A381P5Z5"/>
<reference evidence="2" key="1">
    <citation type="submission" date="2018-05" db="EMBL/GenBank/DDBJ databases">
        <authorList>
            <person name="Lanie J.A."/>
            <person name="Ng W.-L."/>
            <person name="Kazmierczak K.M."/>
            <person name="Andrzejewski T.M."/>
            <person name="Davidsen T.M."/>
            <person name="Wayne K.J."/>
            <person name="Tettelin H."/>
            <person name="Glass J.I."/>
            <person name="Rusch D."/>
            <person name="Podicherti R."/>
            <person name="Tsui H.-C.T."/>
            <person name="Winkler M.E."/>
        </authorList>
    </citation>
    <scope>NUCLEOTIDE SEQUENCE</scope>
</reference>
<dbReference type="Pfam" id="PF03781">
    <property type="entry name" value="FGE-sulfatase"/>
    <property type="match status" value="1"/>
</dbReference>
<evidence type="ECO:0000259" key="1">
    <source>
        <dbReference type="Pfam" id="PF03781"/>
    </source>
</evidence>
<evidence type="ECO:0000313" key="2">
    <source>
        <dbReference type="EMBL" id="SUZ61739.1"/>
    </source>
</evidence>
<dbReference type="InterPro" id="IPR027417">
    <property type="entry name" value="P-loop_NTPase"/>
</dbReference>
<accession>A0A381P5Z5</accession>
<dbReference type="PANTHER" id="PTHR23150">
    <property type="entry name" value="SULFATASE MODIFYING FACTOR 1, 2"/>
    <property type="match status" value="1"/>
</dbReference>
<dbReference type="SUPFAM" id="SSF52540">
    <property type="entry name" value="P-loop containing nucleoside triphosphate hydrolases"/>
    <property type="match status" value="1"/>
</dbReference>
<dbReference type="InterPro" id="IPR042095">
    <property type="entry name" value="SUMF_sf"/>
</dbReference>
<dbReference type="Gene3D" id="3.90.1580.10">
    <property type="entry name" value="paralog of FGE (formylglycine-generating enzyme)"/>
    <property type="match status" value="1"/>
</dbReference>
<dbReference type="EMBL" id="UINC01000823">
    <property type="protein sequence ID" value="SUZ61739.1"/>
    <property type="molecule type" value="Genomic_DNA"/>
</dbReference>
<dbReference type="InterPro" id="IPR005532">
    <property type="entry name" value="SUMF_dom"/>
</dbReference>
<dbReference type="SUPFAM" id="SSF56436">
    <property type="entry name" value="C-type lectin-like"/>
    <property type="match status" value="1"/>
</dbReference>